<evidence type="ECO:0000256" key="1">
    <source>
        <dbReference type="ARBA" id="ARBA00010940"/>
    </source>
</evidence>
<evidence type="ECO:0000256" key="6">
    <source>
        <dbReference type="SAM" id="MobiDB-lite"/>
    </source>
</evidence>
<protein>
    <recommendedName>
        <fullName evidence="7">E2F/DP family winged-helix DNA-binding domain-containing protein</fullName>
    </recommendedName>
</protein>
<dbReference type="Proteomes" id="UP001497512">
    <property type="component" value="Chromosome 14"/>
</dbReference>
<sequence>MTAGLRSSLLRSGLTTSEILCPVSTSTAVAIAEQPELRAYKLGKQKCSYNQVELVIKDIGSGRMSELKVSEAIETCVGTEVNEKLRESCLKFNVRFVNNNRMHMYIYIVYASPYGTTRSDKNTLMYHWMPVTRSKCRKNCKGPVIRGLQRFGRMPRRGASAVEGEDSWKEPRHLYIAIDEASTHVCPRHETSKFRLLVAAYDDKDHLLGTTVSSSIRVLANNDAPLGAASFKLHCNIRGGWGGPGSTTSPLQSSRVQLLGAAVEKPVLSSRAPLQALIQNTSPSRSKPATTDNALKGDASPSMETTTSVPDLTVEHCQAREFEVANHISTKLPLSRPTILEDLDNQKEHSLTQLCERILVECAPKADHAVISLRSLATVLGTRRRRIFEILSVLESVQVVQQQGNEKFIWLGGSCVSLALINLSCKRSSVSWDLIVKSILNCHQNDPQAFRSKGRRLCEITRILACLNLVKRVTSASPASTIYEWLGSQGVVEHLKCLAASPKKNGAHLRTHILNTTGTPTPNKQRSLVLRSDLDSVMAQCSQQLGTVLCPSSQLEGHNQLLRRSRRKFPDLEEEESLPCYSKSGGNHHQMVNHFVNRSPPSVPKRARLATPASSQAKDLSNRFQESCGGSTVVIDDAHAMYHSSLSNHIQEHISCQLEVSITHLSQTPNSQANKRSVENAGNLKTFSDGSSPESGSLNVLQEDGFLSSNSTMVNQHKLASIDPPAPGAYSEAAEASRNRQLKASRSLANTTGELPSTEFYLNNTDRQAAAGSSVFEFHYKKRPHHDWESFLALHAPGYDKEQDPCELQFAERDYLVDGNLDPPPHFNPLYYLQQLFTPQQVAQFKSQNPGEISGNAPKQQLWQRLQKFGICSLLAFRKNFEFE</sequence>
<feature type="region of interest" description="Disordered" evidence="6">
    <location>
        <begin position="668"/>
        <end position="696"/>
    </location>
</feature>
<keyword evidence="9" id="KW-1185">Reference proteome</keyword>
<dbReference type="InterPro" id="IPR036388">
    <property type="entry name" value="WH-like_DNA-bd_sf"/>
</dbReference>
<evidence type="ECO:0000259" key="7">
    <source>
        <dbReference type="SMART" id="SM01372"/>
    </source>
</evidence>
<keyword evidence="4 5" id="KW-0804">Transcription</keyword>
<keyword evidence="5" id="KW-0539">Nucleus</keyword>
<comment type="subcellular location">
    <subcellularLocation>
        <location evidence="5">Nucleus</location>
    </subcellularLocation>
</comment>
<reference evidence="8" key="1">
    <citation type="submission" date="2024-02" db="EMBL/GenBank/DDBJ databases">
        <authorList>
            <consortium name="ELIXIR-Norway"/>
            <consortium name="Elixir Norway"/>
        </authorList>
    </citation>
    <scope>NUCLEOTIDE SEQUENCE</scope>
</reference>
<evidence type="ECO:0000256" key="3">
    <source>
        <dbReference type="ARBA" id="ARBA00023125"/>
    </source>
</evidence>
<dbReference type="InterPro" id="IPR036390">
    <property type="entry name" value="WH_DNA-bd_sf"/>
</dbReference>
<dbReference type="SMART" id="SM01372">
    <property type="entry name" value="E2F_TDP"/>
    <property type="match status" value="1"/>
</dbReference>
<feature type="region of interest" description="Disordered" evidence="6">
    <location>
        <begin position="724"/>
        <end position="744"/>
    </location>
</feature>
<dbReference type="EMBL" id="OZ019906">
    <property type="protein sequence ID" value="CAK9203524.1"/>
    <property type="molecule type" value="Genomic_DNA"/>
</dbReference>
<organism evidence="8 9">
    <name type="scientific">Sphagnum troendelagicum</name>
    <dbReference type="NCBI Taxonomy" id="128251"/>
    <lineage>
        <taxon>Eukaryota</taxon>
        <taxon>Viridiplantae</taxon>
        <taxon>Streptophyta</taxon>
        <taxon>Embryophyta</taxon>
        <taxon>Bryophyta</taxon>
        <taxon>Sphagnophytina</taxon>
        <taxon>Sphagnopsida</taxon>
        <taxon>Sphagnales</taxon>
        <taxon>Sphagnaceae</taxon>
        <taxon>Sphagnum</taxon>
    </lineage>
</organism>
<dbReference type="Pfam" id="PF02319">
    <property type="entry name" value="WHD_E2F_TDP"/>
    <property type="match status" value="1"/>
</dbReference>
<keyword evidence="3 5" id="KW-0238">DNA-binding</keyword>
<dbReference type="InterPro" id="IPR015633">
    <property type="entry name" value="E2F"/>
</dbReference>
<feature type="domain" description="E2F/DP family winged-helix DNA-binding" evidence="7">
    <location>
        <begin position="346"/>
        <end position="412"/>
    </location>
</feature>
<name>A0ABP0TSK8_9BRYO</name>
<dbReference type="Gene3D" id="1.10.10.10">
    <property type="entry name" value="Winged helix-like DNA-binding domain superfamily/Winged helix DNA-binding domain"/>
    <property type="match status" value="1"/>
</dbReference>
<keyword evidence="2 5" id="KW-0805">Transcription regulation</keyword>
<dbReference type="InterPro" id="IPR003316">
    <property type="entry name" value="E2F_WHTH_DNA-bd_dom"/>
</dbReference>
<proteinExistence type="inferred from homology"/>
<evidence type="ECO:0000256" key="2">
    <source>
        <dbReference type="ARBA" id="ARBA00023015"/>
    </source>
</evidence>
<evidence type="ECO:0000256" key="5">
    <source>
        <dbReference type="RuleBase" id="RU003796"/>
    </source>
</evidence>
<feature type="compositionally biased region" description="Polar residues" evidence="6">
    <location>
        <begin position="683"/>
        <end position="696"/>
    </location>
</feature>
<comment type="similarity">
    <text evidence="1 5">Belongs to the E2F/DP family.</text>
</comment>
<evidence type="ECO:0000313" key="8">
    <source>
        <dbReference type="EMBL" id="CAK9203524.1"/>
    </source>
</evidence>
<accession>A0ABP0TSK8</accession>
<dbReference type="SUPFAM" id="SSF46785">
    <property type="entry name" value="Winged helix' DNA-binding domain"/>
    <property type="match status" value="1"/>
</dbReference>
<gene>
    <name evidence="8" type="ORF">CSSPTR1EN2_LOCUS6929</name>
</gene>
<evidence type="ECO:0000256" key="4">
    <source>
        <dbReference type="ARBA" id="ARBA00023163"/>
    </source>
</evidence>
<evidence type="ECO:0000313" key="9">
    <source>
        <dbReference type="Proteomes" id="UP001497512"/>
    </source>
</evidence>
<feature type="compositionally biased region" description="Polar residues" evidence="6">
    <location>
        <begin position="277"/>
        <end position="293"/>
    </location>
</feature>
<dbReference type="PANTHER" id="PTHR12081">
    <property type="entry name" value="TRANSCRIPTION FACTOR E2F"/>
    <property type="match status" value="1"/>
</dbReference>
<feature type="region of interest" description="Disordered" evidence="6">
    <location>
        <begin position="277"/>
        <end position="307"/>
    </location>
</feature>